<dbReference type="RefSeq" id="WP_208010042.1">
    <property type="nucleotide sequence ID" value="NZ_CP071796.1"/>
</dbReference>
<accession>A0A975H3R0</accession>
<dbReference type="Proteomes" id="UP000663903">
    <property type="component" value="Chromosome"/>
</dbReference>
<keyword evidence="3" id="KW-1185">Reference proteome</keyword>
<feature type="domain" description="DUF1521" evidence="1">
    <location>
        <begin position="61"/>
        <end position="221"/>
    </location>
</feature>
<evidence type="ECO:0000313" key="3">
    <source>
        <dbReference type="Proteomes" id="UP000663903"/>
    </source>
</evidence>
<organism evidence="2 3">
    <name type="scientific">Ottowia testudinis</name>
    <dbReference type="NCBI Taxonomy" id="2816950"/>
    <lineage>
        <taxon>Bacteria</taxon>
        <taxon>Pseudomonadati</taxon>
        <taxon>Pseudomonadota</taxon>
        <taxon>Betaproteobacteria</taxon>
        <taxon>Burkholderiales</taxon>
        <taxon>Comamonadaceae</taxon>
        <taxon>Ottowia</taxon>
    </lineage>
</organism>
<dbReference type="EMBL" id="CP071796">
    <property type="protein sequence ID" value="QTD46143.1"/>
    <property type="molecule type" value="Genomic_DNA"/>
</dbReference>
<reference evidence="2" key="1">
    <citation type="submission" date="2021-03" db="EMBL/GenBank/DDBJ databases">
        <title>Ottowia sp. 27C isolated from the cloaca of a Giant Asian pond turtle (Heosemys grandis).</title>
        <authorList>
            <person name="Spergser J."/>
            <person name="Busse H.-J."/>
        </authorList>
    </citation>
    <scope>NUCLEOTIDE SEQUENCE</scope>
    <source>
        <strain evidence="2">27C</strain>
    </source>
</reference>
<evidence type="ECO:0000313" key="2">
    <source>
        <dbReference type="EMBL" id="QTD46143.1"/>
    </source>
</evidence>
<proteinExistence type="predicted"/>
<name>A0A975H3R0_9BURK</name>
<gene>
    <name evidence="2" type="ORF">J1M35_04335</name>
</gene>
<protein>
    <submittedName>
        <fullName evidence="2">DUF1521 domain-containing protein</fullName>
    </submittedName>
</protein>
<evidence type="ECO:0000259" key="1">
    <source>
        <dbReference type="Pfam" id="PF07481"/>
    </source>
</evidence>
<dbReference type="AlphaFoldDB" id="A0A975H3R0"/>
<sequence length="364" mass="39449">MFSPTTGFVAIAAVGIARIGDAPPRGPKLPHANRYELGTIDKKGCFCAKSDAQWKVSNPGNGTAKVDLGKYELQMDEKNSQIKIINKQNGEVTNIWGDPHIDWNKDGKTDANFWGTTTFQLEDGTKITIGTEPFKNNPNEYLSSEVTVTRGDHAMKITGLSQNELGDLKVEYADRGGQALDWATPDGFVVRENPNGEGWINAATGKLADQKDFDITKPGAQKSYEFTQEFSQALGLYLATGMLSGVFDLFGLGSSGWQTGRSETYTPPYKPTPPFQAVQKPLAVQRDQVQQPDAQTVTIRHRNGSVDTRSGGSLAWRTNNPALLPYNAATRSLGAIGSADGVAVFRDENAGRNALAKLMLGLPH</sequence>
<dbReference type="KEGG" id="otd:J1M35_04335"/>
<dbReference type="Pfam" id="PF07481">
    <property type="entry name" value="DUF1521"/>
    <property type="match status" value="1"/>
</dbReference>
<dbReference type="InterPro" id="IPR011086">
    <property type="entry name" value="DUF1521"/>
</dbReference>